<dbReference type="AlphaFoldDB" id="A0A2V4B3P1"/>
<comment type="caution">
    <text evidence="1">The sequence shown here is derived from an EMBL/GenBank/DDBJ whole genome shotgun (WGS) entry which is preliminary data.</text>
</comment>
<organism evidence="1 2">
    <name type="scientific">Prauserella muralis</name>
    <dbReference type="NCBI Taxonomy" id="588067"/>
    <lineage>
        <taxon>Bacteria</taxon>
        <taxon>Bacillati</taxon>
        <taxon>Actinomycetota</taxon>
        <taxon>Actinomycetes</taxon>
        <taxon>Pseudonocardiales</taxon>
        <taxon>Pseudonocardiaceae</taxon>
        <taxon>Prauserella</taxon>
    </lineage>
</organism>
<dbReference type="Proteomes" id="UP000249915">
    <property type="component" value="Unassembled WGS sequence"/>
</dbReference>
<protein>
    <submittedName>
        <fullName evidence="1">Uncharacterized protein</fullName>
    </submittedName>
</protein>
<proteinExistence type="predicted"/>
<reference evidence="1 2" key="1">
    <citation type="submission" date="2016-07" db="EMBL/GenBank/DDBJ databases">
        <title>Draft genome sequence of Prauserella muralis DSM 45305, isolated from a mould-covered wall in an indoor environment.</title>
        <authorList>
            <person name="Ruckert C."/>
            <person name="Albersmeier A."/>
            <person name="Jiang C.-L."/>
            <person name="Jiang Y."/>
            <person name="Kalinowski J."/>
            <person name="Schneider O."/>
            <person name="Winkler A."/>
            <person name="Zotchev S.B."/>
        </authorList>
    </citation>
    <scope>NUCLEOTIDE SEQUENCE [LARGE SCALE GENOMIC DNA]</scope>
    <source>
        <strain evidence="1 2">DSM 45305</strain>
    </source>
</reference>
<sequence>MYRSFDAGGHYAALDSAQWLTIKAALEGDEAQRDAALDVLGGLVTDEWLDPEPEPDMVGRHPKQIRAMRAARQAHEDRWVRERCELGISILQLQRDQDRPYDPQQLNSAGRNLLMIATEFLHLARDREEDREVEVDP</sequence>
<name>A0A2V4B3P1_9PSEU</name>
<keyword evidence="2" id="KW-1185">Reference proteome</keyword>
<dbReference type="RefSeq" id="WP_112281778.1">
    <property type="nucleotide sequence ID" value="NZ_VIVS01000002.1"/>
</dbReference>
<evidence type="ECO:0000313" key="1">
    <source>
        <dbReference type="EMBL" id="PXY27765.1"/>
    </source>
</evidence>
<dbReference type="EMBL" id="MASW01000002">
    <property type="protein sequence ID" value="PXY27765.1"/>
    <property type="molecule type" value="Genomic_DNA"/>
</dbReference>
<accession>A0A2V4B3P1</accession>
<evidence type="ECO:0000313" key="2">
    <source>
        <dbReference type="Proteomes" id="UP000249915"/>
    </source>
</evidence>
<gene>
    <name evidence="1" type="ORF">BAY60_15410</name>
</gene>